<comment type="caution">
    <text evidence="1">The sequence shown here is derived from an EMBL/GenBank/DDBJ whole genome shotgun (WGS) entry which is preliminary data.</text>
</comment>
<keyword evidence="2" id="KW-1185">Reference proteome</keyword>
<dbReference type="Proteomes" id="UP000805193">
    <property type="component" value="Unassembled WGS sequence"/>
</dbReference>
<accession>A0AC60NWD6</accession>
<evidence type="ECO:0000313" key="2">
    <source>
        <dbReference type="Proteomes" id="UP000805193"/>
    </source>
</evidence>
<organism evidence="1 2">
    <name type="scientific">Ixodes persulcatus</name>
    <name type="common">Taiga tick</name>
    <dbReference type="NCBI Taxonomy" id="34615"/>
    <lineage>
        <taxon>Eukaryota</taxon>
        <taxon>Metazoa</taxon>
        <taxon>Ecdysozoa</taxon>
        <taxon>Arthropoda</taxon>
        <taxon>Chelicerata</taxon>
        <taxon>Arachnida</taxon>
        <taxon>Acari</taxon>
        <taxon>Parasitiformes</taxon>
        <taxon>Ixodida</taxon>
        <taxon>Ixodoidea</taxon>
        <taxon>Ixodidae</taxon>
        <taxon>Ixodinae</taxon>
        <taxon>Ixodes</taxon>
    </lineage>
</organism>
<name>A0AC60NWD6_IXOPE</name>
<sequence>MHAPSEGCTRWIARAIAVAVSCWAQEMVQRPQKEEGGRSRIKCEIARGCWWAPDPDDDRYAGWVLNHKCLENTDCNAGRMEAEAAPILFSGEELAALHEGIYGCSETEQKDCLCHVRMGETLVEKAQGETRRKSEADPGQD</sequence>
<evidence type="ECO:0000313" key="1">
    <source>
        <dbReference type="EMBL" id="KAG0411444.1"/>
    </source>
</evidence>
<dbReference type="EMBL" id="JABSTQ010011431">
    <property type="protein sequence ID" value="KAG0411444.1"/>
    <property type="molecule type" value="Genomic_DNA"/>
</dbReference>
<protein>
    <submittedName>
        <fullName evidence="1">Uncharacterized protein</fullName>
    </submittedName>
</protein>
<reference evidence="1 2" key="1">
    <citation type="journal article" date="2020" name="Cell">
        <title>Large-Scale Comparative Analyses of Tick Genomes Elucidate Their Genetic Diversity and Vector Capacities.</title>
        <authorList>
            <consortium name="Tick Genome and Microbiome Consortium (TIGMIC)"/>
            <person name="Jia N."/>
            <person name="Wang J."/>
            <person name="Shi W."/>
            <person name="Du L."/>
            <person name="Sun Y."/>
            <person name="Zhan W."/>
            <person name="Jiang J.F."/>
            <person name="Wang Q."/>
            <person name="Zhang B."/>
            <person name="Ji P."/>
            <person name="Bell-Sakyi L."/>
            <person name="Cui X.M."/>
            <person name="Yuan T.T."/>
            <person name="Jiang B.G."/>
            <person name="Yang W.F."/>
            <person name="Lam T.T."/>
            <person name="Chang Q.C."/>
            <person name="Ding S.J."/>
            <person name="Wang X.J."/>
            <person name="Zhu J.G."/>
            <person name="Ruan X.D."/>
            <person name="Zhao L."/>
            <person name="Wei J.T."/>
            <person name="Ye R.Z."/>
            <person name="Que T.C."/>
            <person name="Du C.H."/>
            <person name="Zhou Y.H."/>
            <person name="Cheng J.X."/>
            <person name="Dai P.F."/>
            <person name="Guo W.B."/>
            <person name="Han X.H."/>
            <person name="Huang E.J."/>
            <person name="Li L.F."/>
            <person name="Wei W."/>
            <person name="Gao Y.C."/>
            <person name="Liu J.Z."/>
            <person name="Shao H.Z."/>
            <person name="Wang X."/>
            <person name="Wang C.C."/>
            <person name="Yang T.C."/>
            <person name="Huo Q.B."/>
            <person name="Li W."/>
            <person name="Chen H.Y."/>
            <person name="Chen S.E."/>
            <person name="Zhou L.G."/>
            <person name="Ni X.B."/>
            <person name="Tian J.H."/>
            <person name="Sheng Y."/>
            <person name="Liu T."/>
            <person name="Pan Y.S."/>
            <person name="Xia L.Y."/>
            <person name="Li J."/>
            <person name="Zhao F."/>
            <person name="Cao W.C."/>
        </authorList>
    </citation>
    <scope>NUCLEOTIDE SEQUENCE [LARGE SCALE GENOMIC DNA]</scope>
    <source>
        <strain evidence="1">Iper-2018</strain>
    </source>
</reference>
<gene>
    <name evidence="1" type="ORF">HPB47_011436</name>
</gene>
<proteinExistence type="predicted"/>